<protein>
    <submittedName>
        <fullName evidence="1">Addiction module killer</fullName>
    </submittedName>
</protein>
<comment type="caution">
    <text evidence="1">The sequence shown here is derived from an EMBL/GenBank/DDBJ whole genome shotgun (WGS) entry which is preliminary data.</text>
</comment>
<dbReference type="EMBL" id="SFAV01000058">
    <property type="protein sequence ID" value="TRU91390.1"/>
    <property type="molecule type" value="Genomic_DNA"/>
</dbReference>
<sequence>MFFGSGYRVYFGEEGDNIVLLLCSGDKRSSKTQYIEAAKAY</sequence>
<organism evidence="1 2">
    <name type="scientific">Microcystis novacekii Mn_MB_F_20050700_S1D</name>
    <dbReference type="NCBI Taxonomy" id="2486266"/>
    <lineage>
        <taxon>Bacteria</taxon>
        <taxon>Bacillati</taxon>
        <taxon>Cyanobacteriota</taxon>
        <taxon>Cyanophyceae</taxon>
        <taxon>Oscillatoriophycideae</taxon>
        <taxon>Chroococcales</taxon>
        <taxon>Microcystaceae</taxon>
        <taxon>Microcystis</taxon>
    </lineage>
</organism>
<dbReference type="AlphaFoldDB" id="A0A552J6L2"/>
<dbReference type="Proteomes" id="UP000319191">
    <property type="component" value="Unassembled WGS sequence"/>
</dbReference>
<reference evidence="1 2" key="1">
    <citation type="submission" date="2019-01" db="EMBL/GenBank/DDBJ databases">
        <title>Coherence of Microcystis species and biogeography revealed through population genomics.</title>
        <authorList>
            <person name="Perez-Carrascal O.M."/>
            <person name="Terrat Y."/>
            <person name="Giani A."/>
            <person name="Fortin N."/>
            <person name="Tromas N."/>
            <person name="Shapiro B.J."/>
        </authorList>
    </citation>
    <scope>NUCLEOTIDE SEQUENCE [LARGE SCALE GENOMIC DNA]</scope>
    <source>
        <strain evidence="1">Mn_MB_F_20050700_S1D</strain>
    </source>
</reference>
<evidence type="ECO:0000313" key="2">
    <source>
        <dbReference type="Proteomes" id="UP000319191"/>
    </source>
</evidence>
<gene>
    <name evidence="1" type="ORF">EWV54_04595</name>
</gene>
<name>A0A552J6L2_9CHRO</name>
<evidence type="ECO:0000313" key="1">
    <source>
        <dbReference type="EMBL" id="TRU91390.1"/>
    </source>
</evidence>
<proteinExistence type="predicted"/>
<accession>A0A552J6L2</accession>